<evidence type="ECO:0000313" key="2">
    <source>
        <dbReference type="EMBL" id="PUU83907.1"/>
    </source>
</evidence>
<sequence length="323" mass="35325">MRLKVTTSKALTPFKAYPLNSTTLLITEQDATNETPKIILKRYPRKLLIIDTGLGGLYPPYNPPPPHYLPSLRTFLECVPQPWPNSRAQDCVINPGGRLPYEIAITHHHYDHIGGTVWFPDALIGASARAPEFILAQPAGRNSLNDAVGMPYPEHKIGIWLEDGSRFPLETGGVSGGGMVVMHTPGHTPDSITLWDEAENTLFTGDFICRGIVSNYFLGGANIADYLASVGRLVAFMEKMVEETGSVPLVVPGHSELMGLDGISALLEIRELILRVLRGEVEGERIEKLGFDCLWFARGEACSVLGPDEVWEVGRREVGVGVG</sequence>
<dbReference type="InterPro" id="IPR036866">
    <property type="entry name" value="RibonucZ/Hydroxyglut_hydro"/>
</dbReference>
<dbReference type="STRING" id="42251.A0A2T7A834"/>
<dbReference type="InterPro" id="IPR050855">
    <property type="entry name" value="NDM-1-like"/>
</dbReference>
<dbReference type="AlphaFoldDB" id="A0A2T7A834"/>
<dbReference type="SUPFAM" id="SSF56281">
    <property type="entry name" value="Metallo-hydrolase/oxidoreductase"/>
    <property type="match status" value="1"/>
</dbReference>
<evidence type="ECO:0000313" key="3">
    <source>
        <dbReference type="Proteomes" id="UP000244722"/>
    </source>
</evidence>
<organism evidence="2 3">
    <name type="scientific">Tuber borchii</name>
    <name type="common">White truffle</name>
    <dbReference type="NCBI Taxonomy" id="42251"/>
    <lineage>
        <taxon>Eukaryota</taxon>
        <taxon>Fungi</taxon>
        <taxon>Dikarya</taxon>
        <taxon>Ascomycota</taxon>
        <taxon>Pezizomycotina</taxon>
        <taxon>Pezizomycetes</taxon>
        <taxon>Pezizales</taxon>
        <taxon>Tuberaceae</taxon>
        <taxon>Tuber</taxon>
    </lineage>
</organism>
<comment type="caution">
    <text evidence="2">The sequence shown here is derived from an EMBL/GenBank/DDBJ whole genome shotgun (WGS) entry which is preliminary data.</text>
</comment>
<dbReference type="Proteomes" id="UP000244722">
    <property type="component" value="Unassembled WGS sequence"/>
</dbReference>
<keyword evidence="3" id="KW-1185">Reference proteome</keyword>
<dbReference type="EMBL" id="NESQ01000006">
    <property type="protein sequence ID" value="PUU83907.1"/>
    <property type="molecule type" value="Genomic_DNA"/>
</dbReference>
<evidence type="ECO:0000259" key="1">
    <source>
        <dbReference type="SMART" id="SM00849"/>
    </source>
</evidence>
<name>A0A2T7A834_TUBBO</name>
<dbReference type="Gene3D" id="3.60.15.10">
    <property type="entry name" value="Ribonuclease Z/Hydroxyacylglutathione hydrolase-like"/>
    <property type="match status" value="1"/>
</dbReference>
<dbReference type="InterPro" id="IPR001279">
    <property type="entry name" value="Metallo-B-lactamas"/>
</dbReference>
<dbReference type="SMART" id="SM00849">
    <property type="entry name" value="Lactamase_B"/>
    <property type="match status" value="1"/>
</dbReference>
<proteinExistence type="predicted"/>
<reference evidence="2 3" key="1">
    <citation type="submission" date="2017-04" db="EMBL/GenBank/DDBJ databases">
        <title>Draft genome sequence of Tuber borchii Vittad., a whitish edible truffle.</title>
        <authorList>
            <consortium name="DOE Joint Genome Institute"/>
            <person name="Murat C."/>
            <person name="Kuo A."/>
            <person name="Barry K.W."/>
            <person name="Clum A."/>
            <person name="Dockter R.B."/>
            <person name="Fauchery L."/>
            <person name="Iotti M."/>
            <person name="Kohler A."/>
            <person name="Labutti K."/>
            <person name="Lindquist E.A."/>
            <person name="Lipzen A."/>
            <person name="Ohm R.A."/>
            <person name="Wang M."/>
            <person name="Grigoriev I.V."/>
            <person name="Zambonelli A."/>
            <person name="Martin F.M."/>
        </authorList>
    </citation>
    <scope>NUCLEOTIDE SEQUENCE [LARGE SCALE GENOMIC DNA]</scope>
    <source>
        <strain evidence="2 3">Tbo3840</strain>
    </source>
</reference>
<dbReference type="PANTHER" id="PTHR42951">
    <property type="entry name" value="METALLO-BETA-LACTAMASE DOMAIN-CONTAINING"/>
    <property type="match status" value="1"/>
</dbReference>
<gene>
    <name evidence="2" type="ORF">B9Z19DRAFT_1118636</name>
</gene>
<dbReference type="OrthoDB" id="3341310at2759"/>
<dbReference type="PANTHER" id="PTHR42951:SF4">
    <property type="entry name" value="ACYL-COENZYME A THIOESTERASE MBLAC2"/>
    <property type="match status" value="1"/>
</dbReference>
<dbReference type="Pfam" id="PF00753">
    <property type="entry name" value="Lactamase_B"/>
    <property type="match status" value="1"/>
</dbReference>
<feature type="domain" description="Metallo-beta-lactamase" evidence="1">
    <location>
        <begin position="35"/>
        <end position="254"/>
    </location>
</feature>
<protein>
    <submittedName>
        <fullName evidence="2">Beta-lactamase-like protein</fullName>
    </submittedName>
</protein>
<accession>A0A2T7A834</accession>